<keyword evidence="3" id="KW-1185">Reference proteome</keyword>
<accession>A0A4Z1GVK1</accession>
<comment type="caution">
    <text evidence="2">The sequence shown here is derived from an EMBL/GenBank/DDBJ whole genome shotgun (WGS) entry which is preliminary data.</text>
</comment>
<evidence type="ECO:0000313" key="2">
    <source>
        <dbReference type="EMBL" id="TGO37417.1"/>
    </source>
</evidence>
<dbReference type="PRINTS" id="PR00081">
    <property type="entry name" value="GDHRDH"/>
</dbReference>
<dbReference type="PANTHER" id="PTHR43157:SF61">
    <property type="entry name" value="DEHYDROGENASE_REDUCTASE FAMILY PROTEIN, PUTATIVE (AFU_ORTHOLOGUE AFUA_3G01250)-RELATED"/>
    <property type="match status" value="1"/>
</dbReference>
<dbReference type="GO" id="GO:0016491">
    <property type="term" value="F:oxidoreductase activity"/>
    <property type="evidence" value="ECO:0007669"/>
    <property type="project" value="UniProtKB-KW"/>
</dbReference>
<evidence type="ECO:0000256" key="1">
    <source>
        <dbReference type="ARBA" id="ARBA00023002"/>
    </source>
</evidence>
<dbReference type="Gene3D" id="3.40.50.720">
    <property type="entry name" value="NAD(P)-binding Rossmann-like Domain"/>
    <property type="match status" value="1"/>
</dbReference>
<dbReference type="PANTHER" id="PTHR43157">
    <property type="entry name" value="PHOSPHATIDYLINOSITOL-GLYCAN BIOSYNTHESIS CLASS F PROTEIN-RELATED"/>
    <property type="match status" value="1"/>
</dbReference>
<keyword evidence="1" id="KW-0560">Oxidoreductase</keyword>
<evidence type="ECO:0000313" key="3">
    <source>
        <dbReference type="Proteomes" id="UP000297814"/>
    </source>
</evidence>
<name>A0A4Z1GVK1_9HELO</name>
<organism evidence="2 3">
    <name type="scientific">Botrytis hyacinthi</name>
    <dbReference type="NCBI Taxonomy" id="278943"/>
    <lineage>
        <taxon>Eukaryota</taxon>
        <taxon>Fungi</taxon>
        <taxon>Dikarya</taxon>
        <taxon>Ascomycota</taxon>
        <taxon>Pezizomycotina</taxon>
        <taxon>Leotiomycetes</taxon>
        <taxon>Helotiales</taxon>
        <taxon>Sclerotiniaceae</taxon>
        <taxon>Botrytis</taxon>
    </lineage>
</organism>
<gene>
    <name evidence="2" type="ORF">BHYA_0098g00410</name>
</gene>
<proteinExistence type="predicted"/>
<dbReference type="InterPro" id="IPR036291">
    <property type="entry name" value="NAD(P)-bd_dom_sf"/>
</dbReference>
<dbReference type="SUPFAM" id="SSF51735">
    <property type="entry name" value="NAD(P)-binding Rossmann-fold domains"/>
    <property type="match status" value="1"/>
</dbReference>
<dbReference type="AlphaFoldDB" id="A0A4Z1GVK1"/>
<dbReference type="InterPro" id="IPR002347">
    <property type="entry name" value="SDR_fam"/>
</dbReference>
<dbReference type="Proteomes" id="UP000297814">
    <property type="component" value="Unassembled WGS sequence"/>
</dbReference>
<dbReference type="Pfam" id="PF00106">
    <property type="entry name" value="adh_short"/>
    <property type="match status" value="1"/>
</dbReference>
<dbReference type="EMBL" id="PQXK01000098">
    <property type="protein sequence ID" value="TGO37417.1"/>
    <property type="molecule type" value="Genomic_DNA"/>
</dbReference>
<reference evidence="2 3" key="1">
    <citation type="submission" date="2017-12" db="EMBL/GenBank/DDBJ databases">
        <title>Comparative genomics of Botrytis spp.</title>
        <authorList>
            <person name="Valero-Jimenez C.A."/>
            <person name="Tapia P."/>
            <person name="Veloso J."/>
            <person name="Silva-Moreno E."/>
            <person name="Staats M."/>
            <person name="Valdes J.H."/>
            <person name="Van Kan J.A.L."/>
        </authorList>
    </citation>
    <scope>NUCLEOTIDE SEQUENCE [LARGE SCALE GENOMIC DNA]</scope>
    <source>
        <strain evidence="2 3">Bh0001</strain>
    </source>
</reference>
<protein>
    <recommendedName>
        <fullName evidence="4">Ketoreductase (KR) domain-containing protein</fullName>
    </recommendedName>
</protein>
<evidence type="ECO:0008006" key="4">
    <source>
        <dbReference type="Google" id="ProtNLM"/>
    </source>
</evidence>
<sequence length="334" mass="36112">MAAAVATQPHNLPLLVTPETCRARTYIVTGANTGLGLEAARHLVRLGSATVIMAVRDPSSGPRALADIESSTGISGVAQVWELDLSSYASVIAFVKRATEELDRIDAVIENAGVASGERIMKEGHLLTITVNVISTILLGVLLLPKLKESGERFGILPHLVIVTSRVSFDFGEDWMKIKDDPIVNSNLEEMTPKAYPLSKLLEIMAIRHLTGLLPLQQTGVVINLVCPGLCKTDLSRSVPPGLRERIAKQKEQYGRTAEDGSRTLLYGAVAGEESHGCLLESCTIAEYVQIVATFCYYADTLTKEFNTELGNRLGRQEIAEDCLGRYCSGAGND</sequence>